<sequence length="985" mass="110740">MSMDCGQMEEDVLRKPGGKTDHVMARFQPRTQTLYSGVIFSRGRGPHSNANIENASSNMPQSAFHHSLRTPLFSIFCPLLVNTDVMTPRLPDLIDLTQEDSSVANITPEGYSKYKHVKSPPIIANEHARPHQRSIPRGVTVSNNRDRSRYVKAEQEMNPRGIKLPPKSNLLRLKSPPAAAFQPLKLTELTDSDDSDDDHNSQEDDDENEERLDEDEEQYEEDEEQYEEDEGQDDSLDKDDACVDETLANEDFEEGITKDFTILTAHGGDGGSVTRTKNTRVDQNGDHHTERKGCPEKHRAFINRQTSQGPGKATEQGCNAPTGQKQDELVALNTDHGDDGSEMSGDGDDDRSEVGDDEGDDELLVLDPKGDIMIVAGDQSTGFARFQVKSSRLREYTKWRSFLDGQKSILPDQQNRGDQDVAPPPSQYNEEACQNAPSVAKVENEETGLGSEPGASIAESTVSPQVGSPSKGRGTDPSFHLDDADQILQANIEAQHEEATSQQMRSGYGGWYTKTFLDWDGDDVHKKMGSVGERVAHALRNPSNGEPKLMADQAQERARNAFNDQNDVSAAVLDHEANELDEANNVSNASPETYTQDAQAPEHETKAGLEAEAQESFTIARISSNGSDTSKPQAIYMPDDCPEAVGITLLFMHLRFDLLPSAIDFRTIYELAVHCEKFGTEGLLIDSIGRWIERFLPRALDIGNVHWLYIAWVFRFNQLFEAHMQYFVCKSTKTELRLSAFEGHVQNLIKFAAESREHLVENILGVAAQYMDENFWHRNYTCCHSRDKQFCAEHAYISFAVKLRALGLWPTPPAASAIEISPSTLREKVFDITLIPYTEAHTGCADLVQRFQEDILFVSYDTKQDRYSQHFFKPDPLGRSDLQSMMGSYLYQYGFAPMDWGTTSVVKSAKRRQRKDLADEMVQRKCALRDHLYDDEDSDYEVTSDPESDVEERLDRYMEETDTIYELLEDLQYIDQAGRKKAKLA</sequence>
<reference evidence="1" key="1">
    <citation type="journal article" date="2020" name="Stud. Mycol.">
        <title>101 Dothideomycetes genomes: a test case for predicting lifestyles and emergence of pathogens.</title>
        <authorList>
            <person name="Haridas S."/>
            <person name="Albert R."/>
            <person name="Binder M."/>
            <person name="Bloem J."/>
            <person name="Labutti K."/>
            <person name="Salamov A."/>
            <person name="Andreopoulos B."/>
            <person name="Baker S."/>
            <person name="Barry K."/>
            <person name="Bills G."/>
            <person name="Bluhm B."/>
            <person name="Cannon C."/>
            <person name="Castanera R."/>
            <person name="Culley D."/>
            <person name="Daum C."/>
            <person name="Ezra D."/>
            <person name="Gonzalez J."/>
            <person name="Henrissat B."/>
            <person name="Kuo A."/>
            <person name="Liang C."/>
            <person name="Lipzen A."/>
            <person name="Lutzoni F."/>
            <person name="Magnuson J."/>
            <person name="Mondo S."/>
            <person name="Nolan M."/>
            <person name="Ohm R."/>
            <person name="Pangilinan J."/>
            <person name="Park H.-J."/>
            <person name="Ramirez L."/>
            <person name="Alfaro M."/>
            <person name="Sun H."/>
            <person name="Tritt A."/>
            <person name="Yoshinaga Y."/>
            <person name="Zwiers L.-H."/>
            <person name="Turgeon B."/>
            <person name="Goodwin S."/>
            <person name="Spatafora J."/>
            <person name="Crous P."/>
            <person name="Grigoriev I."/>
        </authorList>
    </citation>
    <scope>NUCLEOTIDE SEQUENCE</scope>
    <source>
        <strain evidence="1">ATCC 200398</strain>
    </source>
</reference>
<organism evidence="1 2">
    <name type="scientific">Lindgomyces ingoldianus</name>
    <dbReference type="NCBI Taxonomy" id="673940"/>
    <lineage>
        <taxon>Eukaryota</taxon>
        <taxon>Fungi</taxon>
        <taxon>Dikarya</taxon>
        <taxon>Ascomycota</taxon>
        <taxon>Pezizomycotina</taxon>
        <taxon>Dothideomycetes</taxon>
        <taxon>Pleosporomycetidae</taxon>
        <taxon>Pleosporales</taxon>
        <taxon>Lindgomycetaceae</taxon>
        <taxon>Lindgomyces</taxon>
    </lineage>
</organism>
<evidence type="ECO:0000313" key="2">
    <source>
        <dbReference type="Proteomes" id="UP000799755"/>
    </source>
</evidence>
<dbReference type="Proteomes" id="UP000799755">
    <property type="component" value="Unassembled WGS sequence"/>
</dbReference>
<evidence type="ECO:0000313" key="1">
    <source>
        <dbReference type="EMBL" id="KAF2471699.1"/>
    </source>
</evidence>
<proteinExistence type="predicted"/>
<protein>
    <submittedName>
        <fullName evidence="1">Uncharacterized protein</fullName>
    </submittedName>
</protein>
<keyword evidence="2" id="KW-1185">Reference proteome</keyword>
<comment type="caution">
    <text evidence="1">The sequence shown here is derived from an EMBL/GenBank/DDBJ whole genome shotgun (WGS) entry which is preliminary data.</text>
</comment>
<accession>A0ACB6QXE2</accession>
<dbReference type="EMBL" id="MU003504">
    <property type="protein sequence ID" value="KAF2471699.1"/>
    <property type="molecule type" value="Genomic_DNA"/>
</dbReference>
<name>A0ACB6QXE2_9PLEO</name>
<gene>
    <name evidence="1" type="ORF">BDR25DRAFT_342382</name>
</gene>